<dbReference type="Pfam" id="PF00135">
    <property type="entry name" value="COesterase"/>
    <property type="match status" value="1"/>
</dbReference>
<dbReference type="EMBL" id="BEZZ01001684">
    <property type="protein sequence ID" value="GCC20142.1"/>
    <property type="molecule type" value="Genomic_DNA"/>
</dbReference>
<comment type="caution">
    <text evidence="5">The sequence shown here is derived from an EMBL/GenBank/DDBJ whole genome shotgun (WGS) entry which is preliminary data.</text>
</comment>
<dbReference type="InterPro" id="IPR029058">
    <property type="entry name" value="AB_hydrolase_fold"/>
</dbReference>
<dbReference type="Proteomes" id="UP000287033">
    <property type="component" value="Unassembled WGS sequence"/>
</dbReference>
<dbReference type="InterPro" id="IPR007320">
    <property type="entry name" value="PDCD2_C"/>
</dbReference>
<evidence type="ECO:0008006" key="7">
    <source>
        <dbReference type="Google" id="ProtNLM"/>
    </source>
</evidence>
<gene>
    <name evidence="5" type="ORF">chiPu_0018765</name>
</gene>
<comment type="similarity">
    <text evidence="1">Belongs to the type-B carboxylesterase/lipase family.</text>
</comment>
<dbReference type="AlphaFoldDB" id="A0A401RPR7"/>
<name>A0A401RPR7_CHIPU</name>
<feature type="domain" description="Programmed cell death protein 2 C-terminal" evidence="4">
    <location>
        <begin position="563"/>
        <end position="628"/>
    </location>
</feature>
<evidence type="ECO:0000259" key="3">
    <source>
        <dbReference type="Pfam" id="PF00135"/>
    </source>
</evidence>
<dbReference type="InterPro" id="IPR002018">
    <property type="entry name" value="CarbesteraseB"/>
</dbReference>
<dbReference type="PROSITE" id="PS00941">
    <property type="entry name" value="CARBOXYLESTERASE_B_2"/>
    <property type="match status" value="1"/>
</dbReference>
<keyword evidence="2" id="KW-0732">Signal</keyword>
<evidence type="ECO:0000256" key="1">
    <source>
        <dbReference type="ARBA" id="ARBA00005964"/>
    </source>
</evidence>
<evidence type="ECO:0000256" key="2">
    <source>
        <dbReference type="ARBA" id="ARBA00022729"/>
    </source>
</evidence>
<evidence type="ECO:0000313" key="6">
    <source>
        <dbReference type="Proteomes" id="UP000287033"/>
    </source>
</evidence>
<protein>
    <recommendedName>
        <fullName evidence="7">Carboxylesterase type B domain-containing protein</fullName>
    </recommendedName>
</protein>
<dbReference type="Gene3D" id="3.40.50.1820">
    <property type="entry name" value="alpha/beta hydrolase"/>
    <property type="match status" value="1"/>
</dbReference>
<organism evidence="5 6">
    <name type="scientific">Chiloscyllium punctatum</name>
    <name type="common">Brownbanded bambooshark</name>
    <name type="synonym">Hemiscyllium punctatum</name>
    <dbReference type="NCBI Taxonomy" id="137246"/>
    <lineage>
        <taxon>Eukaryota</taxon>
        <taxon>Metazoa</taxon>
        <taxon>Chordata</taxon>
        <taxon>Craniata</taxon>
        <taxon>Vertebrata</taxon>
        <taxon>Chondrichthyes</taxon>
        <taxon>Elasmobranchii</taxon>
        <taxon>Galeomorphii</taxon>
        <taxon>Galeoidea</taxon>
        <taxon>Orectolobiformes</taxon>
        <taxon>Hemiscylliidae</taxon>
        <taxon>Chiloscyllium</taxon>
    </lineage>
</organism>
<dbReference type="SUPFAM" id="SSF53474">
    <property type="entry name" value="alpha/beta-Hydrolases"/>
    <property type="match status" value="1"/>
</dbReference>
<accession>A0A401RPR7</accession>
<reference evidence="5 6" key="1">
    <citation type="journal article" date="2018" name="Nat. Ecol. Evol.">
        <title>Shark genomes provide insights into elasmobranch evolution and the origin of vertebrates.</title>
        <authorList>
            <person name="Hara Y"/>
            <person name="Yamaguchi K"/>
            <person name="Onimaru K"/>
            <person name="Kadota M"/>
            <person name="Koyanagi M"/>
            <person name="Keeley SD"/>
            <person name="Tatsumi K"/>
            <person name="Tanaka K"/>
            <person name="Motone F"/>
            <person name="Kageyama Y"/>
            <person name="Nozu R"/>
            <person name="Adachi N"/>
            <person name="Nishimura O"/>
            <person name="Nakagawa R"/>
            <person name="Tanegashima C"/>
            <person name="Kiyatake I"/>
            <person name="Matsumoto R"/>
            <person name="Murakumo K"/>
            <person name="Nishida K"/>
            <person name="Terakita A"/>
            <person name="Kuratani S"/>
            <person name="Sato K"/>
            <person name="Hyodo S Kuraku.S."/>
        </authorList>
    </citation>
    <scope>NUCLEOTIDE SEQUENCE [LARGE SCALE GENOMIC DNA]</scope>
</reference>
<feature type="non-terminal residue" evidence="5">
    <location>
        <position position="1"/>
    </location>
</feature>
<evidence type="ECO:0000259" key="4">
    <source>
        <dbReference type="Pfam" id="PF04194"/>
    </source>
</evidence>
<dbReference type="OrthoDB" id="3200163at2759"/>
<feature type="domain" description="Carboxylesterase type B" evidence="3">
    <location>
        <begin position="1"/>
        <end position="407"/>
    </location>
</feature>
<dbReference type="GO" id="GO:0005737">
    <property type="term" value="C:cytoplasm"/>
    <property type="evidence" value="ECO:0007669"/>
    <property type="project" value="InterPro"/>
</dbReference>
<dbReference type="PANTHER" id="PTHR43903">
    <property type="entry name" value="NEUROLIGIN"/>
    <property type="match status" value="1"/>
</dbReference>
<dbReference type="Pfam" id="PF04194">
    <property type="entry name" value="PDCD2_C"/>
    <property type="match status" value="1"/>
</dbReference>
<dbReference type="STRING" id="137246.A0A401RPR7"/>
<keyword evidence="6" id="KW-1185">Reference proteome</keyword>
<evidence type="ECO:0000313" key="5">
    <source>
        <dbReference type="EMBL" id="GCC20142.1"/>
    </source>
</evidence>
<dbReference type="OMA" id="DMGCMRG"/>
<sequence>CLQKVRNRLEPFPVPASEDCLYLSVYSPVHPLQQNSSLPVMVWIHGGAFILGKSSIFHGAALAGYGNVVVVVIQYRISVAGFLSTGDQYARGNFGFLDQLAALQWVQRNIREFGGNPGSVTLFGQSVGSLSVSLHTLSPLSTGLFHRAILQSGSSLMPGLVPPIPTQLAQEVAQIAGCNSTQSQLLLHCLRNKTEEEMVQITTSLNELYQLIPALIVDGHFLNDDPWKMFQKGQFQNIPILVGVTTEEVIGSLVHPEQIILRNWETGISREQIQEKINQFIKPLFGEENGALIFDEYFEDAHDCDTLKERYLDLFGDVFLTIPTLRAAQYYKDAGNPVFLYEFQHRASFYERRIPQFRRAPHAAELSFVFGGAFIPAFDVLLGNMTEAEKSLSKMVMLYWASFAWNGWKVLRSECLETPLNQEPTAKKMVPVPVTVKDWCPEADDWGMEESWGSSTEGVVQTPAPDSEREVIEQTSRLEALLLEGAEGQGLVSQSTVPEFQPFYISVIEEEDSHSQSNFKHEQELLAEYQRREGVCVEQLPLSSCDGEGAPETYEKSQVQHGDRTFNKFMKRISSCPQQILRYCWNGSPLLLSPLGMESAASMCELCTSPRVFEFQLMPALVNMLKGSGSQGRC</sequence>
<proteinExistence type="inferred from homology"/>
<dbReference type="InterPro" id="IPR019819">
    <property type="entry name" value="Carboxylesterase_B_CS"/>
</dbReference>
<dbReference type="InterPro" id="IPR051093">
    <property type="entry name" value="Neuroligin/BSAL"/>
</dbReference>